<sequence length="122" mass="13238">MHEPHRYPSESESGLGLVASPVVKAGPVLLASYSSVYHNCLRNSAMSSINGVAWGVPLFRSLLRDIQRPHGNSSGIASSYGNGLIPYSPHSGEDNGWSTTTSMNLGHVEEDVQYYLFEQADK</sequence>
<keyword evidence="2" id="KW-1185">Reference proteome</keyword>
<name>A0A9P7AAU6_9AGAM</name>
<dbReference type="Proteomes" id="UP000719766">
    <property type="component" value="Unassembled WGS sequence"/>
</dbReference>
<dbReference type="GeneID" id="64594645"/>
<dbReference type="AlphaFoldDB" id="A0A9P7AAU6"/>
<proteinExistence type="predicted"/>
<comment type="caution">
    <text evidence="1">The sequence shown here is derived from an EMBL/GenBank/DDBJ whole genome shotgun (WGS) entry which is preliminary data.</text>
</comment>
<evidence type="ECO:0000313" key="1">
    <source>
        <dbReference type="EMBL" id="KAG1785695.1"/>
    </source>
</evidence>
<gene>
    <name evidence="1" type="ORF">HD556DRAFT_1314051</name>
</gene>
<accession>A0A9P7AAU6</accession>
<evidence type="ECO:0000313" key="2">
    <source>
        <dbReference type="Proteomes" id="UP000719766"/>
    </source>
</evidence>
<dbReference type="RefSeq" id="XP_041153178.1">
    <property type="nucleotide sequence ID" value="XM_041300881.1"/>
</dbReference>
<protein>
    <submittedName>
        <fullName evidence="1">Uncharacterized protein</fullName>
    </submittedName>
</protein>
<dbReference type="EMBL" id="JABBWE010000105">
    <property type="protein sequence ID" value="KAG1785695.1"/>
    <property type="molecule type" value="Genomic_DNA"/>
</dbReference>
<reference evidence="1" key="1">
    <citation type="journal article" date="2020" name="New Phytol.">
        <title>Comparative genomics reveals dynamic genome evolution in host specialist ectomycorrhizal fungi.</title>
        <authorList>
            <person name="Lofgren L.A."/>
            <person name="Nguyen N.H."/>
            <person name="Vilgalys R."/>
            <person name="Ruytinx J."/>
            <person name="Liao H.L."/>
            <person name="Branco S."/>
            <person name="Kuo A."/>
            <person name="LaButti K."/>
            <person name="Lipzen A."/>
            <person name="Andreopoulos W."/>
            <person name="Pangilinan J."/>
            <person name="Riley R."/>
            <person name="Hundley H."/>
            <person name="Na H."/>
            <person name="Barry K."/>
            <person name="Grigoriev I.V."/>
            <person name="Stajich J.E."/>
            <person name="Kennedy P.G."/>
        </authorList>
    </citation>
    <scope>NUCLEOTIDE SEQUENCE</scope>
    <source>
        <strain evidence="1">S12</strain>
    </source>
</reference>
<organism evidence="1 2">
    <name type="scientific">Suillus plorans</name>
    <dbReference type="NCBI Taxonomy" id="116603"/>
    <lineage>
        <taxon>Eukaryota</taxon>
        <taxon>Fungi</taxon>
        <taxon>Dikarya</taxon>
        <taxon>Basidiomycota</taxon>
        <taxon>Agaricomycotina</taxon>
        <taxon>Agaricomycetes</taxon>
        <taxon>Agaricomycetidae</taxon>
        <taxon>Boletales</taxon>
        <taxon>Suillineae</taxon>
        <taxon>Suillaceae</taxon>
        <taxon>Suillus</taxon>
    </lineage>
</organism>